<dbReference type="InterPro" id="IPR003352">
    <property type="entry name" value="PTS_EIIC"/>
</dbReference>
<dbReference type="InterPro" id="IPR035919">
    <property type="entry name" value="EAL_sf"/>
</dbReference>
<feature type="transmembrane region" description="Helical" evidence="8">
    <location>
        <begin position="211"/>
        <end position="233"/>
    </location>
</feature>
<dbReference type="SMART" id="SM00052">
    <property type="entry name" value="EAL"/>
    <property type="match status" value="1"/>
</dbReference>
<dbReference type="Pfam" id="PF02378">
    <property type="entry name" value="PTS_EIIC"/>
    <property type="match status" value="1"/>
</dbReference>
<evidence type="ECO:0000259" key="9">
    <source>
        <dbReference type="PROSITE" id="PS50883"/>
    </source>
</evidence>
<keyword evidence="7 8" id="KW-0472">Membrane</keyword>
<feature type="transmembrane region" description="Helical" evidence="8">
    <location>
        <begin position="103"/>
        <end position="119"/>
    </location>
</feature>
<feature type="transmembrane region" description="Helical" evidence="8">
    <location>
        <begin position="374"/>
        <end position="392"/>
    </location>
</feature>
<evidence type="ECO:0000256" key="2">
    <source>
        <dbReference type="ARBA" id="ARBA00022448"/>
    </source>
</evidence>
<reference evidence="11" key="2">
    <citation type="submission" date="2019-01" db="EMBL/GenBank/DDBJ databases">
        <authorList>
            <consortium name="NCBI Pathogen Detection Project"/>
        </authorList>
    </citation>
    <scope>NUCLEOTIDE SEQUENCE</scope>
    <source>
        <strain evidence="11">BCW_3452</strain>
    </source>
</reference>
<dbReference type="PANTHER" id="PTHR33989:SF4">
    <property type="entry name" value="PTS SYSTEM N,N'-DIACETYLCHITOBIOSE-SPECIFIC EIIC COMPONENT"/>
    <property type="match status" value="1"/>
</dbReference>
<dbReference type="PROSITE" id="PS50883">
    <property type="entry name" value="EAL"/>
    <property type="match status" value="1"/>
</dbReference>
<feature type="transmembrane region" description="Helical" evidence="8">
    <location>
        <begin position="33"/>
        <end position="51"/>
    </location>
</feature>
<keyword evidence="2" id="KW-0813">Transport</keyword>
<evidence type="ECO:0000313" key="11">
    <source>
        <dbReference type="EMBL" id="HAS8540714.1"/>
    </source>
</evidence>
<feature type="transmembrane region" description="Helical" evidence="8">
    <location>
        <begin position="167"/>
        <end position="191"/>
    </location>
</feature>
<comment type="subcellular location">
    <subcellularLocation>
        <location evidence="1">Cell membrane</location>
        <topology evidence="1">Multi-pass membrane protein</topology>
    </subcellularLocation>
</comment>
<feature type="transmembrane region" description="Helical" evidence="8">
    <location>
        <begin position="267"/>
        <end position="289"/>
    </location>
</feature>
<keyword evidence="6 8" id="KW-1133">Transmembrane helix</keyword>
<evidence type="ECO:0000256" key="6">
    <source>
        <dbReference type="ARBA" id="ARBA00022989"/>
    </source>
</evidence>
<protein>
    <submittedName>
        <fullName evidence="11">EAL domain-containing protein</fullName>
    </submittedName>
</protein>
<name>A0A8H9TF53_VIBVL</name>
<feature type="domain" description="PTS EIIC type-3" evidence="10">
    <location>
        <begin position="7"/>
        <end position="394"/>
    </location>
</feature>
<dbReference type="CDD" id="cd01948">
    <property type="entry name" value="EAL"/>
    <property type="match status" value="1"/>
</dbReference>
<dbReference type="Gene3D" id="3.20.20.450">
    <property type="entry name" value="EAL domain"/>
    <property type="match status" value="1"/>
</dbReference>
<dbReference type="InterPro" id="IPR001633">
    <property type="entry name" value="EAL_dom"/>
</dbReference>
<dbReference type="GO" id="GO:0009401">
    <property type="term" value="P:phosphoenolpyruvate-dependent sugar phosphotransferase system"/>
    <property type="evidence" value="ECO:0007669"/>
    <property type="project" value="InterPro"/>
</dbReference>
<dbReference type="Proteomes" id="UP000863257">
    <property type="component" value="Unassembled WGS sequence"/>
</dbReference>
<dbReference type="GO" id="GO:0005886">
    <property type="term" value="C:plasma membrane"/>
    <property type="evidence" value="ECO:0007669"/>
    <property type="project" value="UniProtKB-SubCell"/>
</dbReference>
<evidence type="ECO:0000256" key="7">
    <source>
        <dbReference type="ARBA" id="ARBA00023136"/>
    </source>
</evidence>
<keyword evidence="5 8" id="KW-0812">Transmembrane</keyword>
<dbReference type="GO" id="GO:0008982">
    <property type="term" value="F:protein-N(PI)-phosphohistidine-sugar phosphotransferase activity"/>
    <property type="evidence" value="ECO:0007669"/>
    <property type="project" value="InterPro"/>
</dbReference>
<evidence type="ECO:0000256" key="1">
    <source>
        <dbReference type="ARBA" id="ARBA00004651"/>
    </source>
</evidence>
<feature type="transmembrane region" description="Helical" evidence="8">
    <location>
        <begin position="71"/>
        <end position="91"/>
    </location>
</feature>
<sequence length="700" mass="77933">MEKQASLSWTVVGINLKKVSKRLAPSLQAIREGMIWLIPCLMLSAFALFFASMGEFVGGGRSGWINALYDVHNAIAAFFPYLMTATISYVLAMQWKLARPPMALLSIIFLLIVGHVVPADDTLKMFHIVIAIVTPLYAIPILAHLLHVPQLRITNSDSGGKLVKESLNLVLPALLTAFIVVAINYLIFSMFSFGDGLKLVQLDYANEPYEFGIAFTAMNSLLWFLGVHGYYALLPLVELLQQASSLNYSTFVAGGEGHYAMNLSMMGTFVFIGGSGATLSLVVAMLLFAKQKSLKLIAIASIPIGLINVNEILLFGLPIILNPRMFLPFFLTPAVHVVTTLLAIEIGVIDVPSASVPFNAPIIINAWLATSGDWGGVLLQLFNIAVGVVIYYPSVRNLNRLYSNREIKIDFLDTVYVRRREEADTLKDDPIATANDRARRAQEVEQRLEHIGRKEFCLEYQPQVSHQTGRVVGCEALIRAIEPDGTLVYPGTFLPWLEEAGLMKDVDLWVLKTVAKDIQEWNRIGLYVPVSINLTPAFLADKEYMDKLEYILAPVASQVHIEITEETLLVDEQVLARSFNLLHQLGVAVYIDDFGTGFSSLSYLNRFEVDAIKVDRSFVLALDNEKGKKVFMSLLSVAEQLGLEVVIEGVESQQQLNHIPAKEHISIQGWYYSRSLQHNSFIQYCINANHIKPIVEIEKI</sequence>
<keyword evidence="3" id="KW-1003">Cell membrane</keyword>
<keyword evidence="4" id="KW-0762">Sugar transport</keyword>
<evidence type="ECO:0000256" key="4">
    <source>
        <dbReference type="ARBA" id="ARBA00022597"/>
    </source>
</evidence>
<feature type="domain" description="EAL" evidence="9">
    <location>
        <begin position="437"/>
        <end position="689"/>
    </location>
</feature>
<dbReference type="AlphaFoldDB" id="A0A8H9TF53"/>
<feature type="transmembrane region" description="Helical" evidence="8">
    <location>
        <begin position="125"/>
        <end position="146"/>
    </location>
</feature>
<dbReference type="EMBL" id="DACRBY010000015">
    <property type="protein sequence ID" value="HAS8540714.1"/>
    <property type="molecule type" value="Genomic_DNA"/>
</dbReference>
<feature type="transmembrane region" description="Helical" evidence="8">
    <location>
        <begin position="296"/>
        <end position="320"/>
    </location>
</feature>
<dbReference type="PROSITE" id="PS51105">
    <property type="entry name" value="PTS_EIIC_TYPE_3"/>
    <property type="match status" value="1"/>
</dbReference>
<evidence type="ECO:0000256" key="3">
    <source>
        <dbReference type="ARBA" id="ARBA00022475"/>
    </source>
</evidence>
<accession>A0A8H9TF53</accession>
<feature type="transmembrane region" description="Helical" evidence="8">
    <location>
        <begin position="326"/>
        <end position="344"/>
    </location>
</feature>
<gene>
    <name evidence="11" type="ORF">I7730_13055</name>
</gene>
<dbReference type="InterPro" id="IPR051088">
    <property type="entry name" value="PTS_Sugar-EIIC/EIIB"/>
</dbReference>
<evidence type="ECO:0000256" key="8">
    <source>
        <dbReference type="SAM" id="Phobius"/>
    </source>
</evidence>
<dbReference type="Pfam" id="PF00563">
    <property type="entry name" value="EAL"/>
    <property type="match status" value="1"/>
</dbReference>
<organism evidence="11">
    <name type="scientific">Vibrio vulnificus</name>
    <dbReference type="NCBI Taxonomy" id="672"/>
    <lineage>
        <taxon>Bacteria</taxon>
        <taxon>Pseudomonadati</taxon>
        <taxon>Pseudomonadota</taxon>
        <taxon>Gammaproteobacteria</taxon>
        <taxon>Vibrionales</taxon>
        <taxon>Vibrionaceae</taxon>
        <taxon>Vibrio</taxon>
    </lineage>
</organism>
<dbReference type="InterPro" id="IPR004501">
    <property type="entry name" value="PTS_EIIC_3"/>
</dbReference>
<dbReference type="PANTHER" id="PTHR33989">
    <property type="match status" value="1"/>
</dbReference>
<evidence type="ECO:0000256" key="5">
    <source>
        <dbReference type="ARBA" id="ARBA00022692"/>
    </source>
</evidence>
<evidence type="ECO:0000259" key="10">
    <source>
        <dbReference type="PROSITE" id="PS51105"/>
    </source>
</evidence>
<dbReference type="SUPFAM" id="SSF141868">
    <property type="entry name" value="EAL domain-like"/>
    <property type="match status" value="1"/>
</dbReference>
<dbReference type="RefSeq" id="WP_130249003.1">
    <property type="nucleotide sequence ID" value="NZ_CP035784.1"/>
</dbReference>
<reference evidence="11" key="1">
    <citation type="journal article" date="2018" name="Genome Biol.">
        <title>SKESA: strategic k-mer extension for scrupulous assemblies.</title>
        <authorList>
            <person name="Souvorov A."/>
            <person name="Agarwala R."/>
            <person name="Lipman D.J."/>
        </authorList>
    </citation>
    <scope>NUCLEOTIDE SEQUENCE</scope>
    <source>
        <strain evidence="11">BCW_3452</strain>
    </source>
</reference>
<proteinExistence type="predicted"/>
<comment type="caution">
    <text evidence="11">The sequence shown here is derived from an EMBL/GenBank/DDBJ whole genome shotgun (WGS) entry which is preliminary data.</text>
</comment>